<evidence type="ECO:0000313" key="3">
    <source>
        <dbReference type="Proteomes" id="UP000507245"/>
    </source>
</evidence>
<name>A0A6J5VZG9_PRUAR</name>
<gene>
    <name evidence="2" type="ORF">ORAREDHAP_LOCUS5598</name>
</gene>
<dbReference type="Pfam" id="PF13966">
    <property type="entry name" value="zf-RVT"/>
    <property type="match status" value="1"/>
</dbReference>
<dbReference type="OrthoDB" id="1744872at2759"/>
<evidence type="ECO:0000259" key="1">
    <source>
        <dbReference type="Pfam" id="PF13966"/>
    </source>
</evidence>
<reference evidence="3" key="1">
    <citation type="journal article" date="2020" name="Genome Biol.">
        <title>Gamete binning: chromosome-level and haplotype-resolved genome assembly enabled by high-throughput single-cell sequencing of gamete genomes.</title>
        <authorList>
            <person name="Campoy J.A."/>
            <person name="Sun H."/>
            <person name="Goel M."/>
            <person name="Jiao W.-B."/>
            <person name="Folz-Donahue K."/>
            <person name="Wang N."/>
            <person name="Rubio M."/>
            <person name="Liu C."/>
            <person name="Kukat C."/>
            <person name="Ruiz D."/>
            <person name="Huettel B."/>
            <person name="Schneeberger K."/>
        </authorList>
    </citation>
    <scope>NUCLEOTIDE SEQUENCE [LARGE SCALE GENOMIC DNA]</scope>
    <source>
        <strain evidence="3">cv. Rojo Pasion</strain>
    </source>
</reference>
<evidence type="ECO:0000313" key="2">
    <source>
        <dbReference type="EMBL" id="CAB4294660.1"/>
    </source>
</evidence>
<accession>A0A6J5VZG9</accession>
<dbReference type="EMBL" id="CAEKKB010000001">
    <property type="protein sequence ID" value="CAB4294660.1"/>
    <property type="molecule type" value="Genomic_DNA"/>
</dbReference>
<feature type="domain" description="Reverse transcriptase zinc-binding" evidence="1">
    <location>
        <begin position="67"/>
        <end position="98"/>
    </location>
</feature>
<protein>
    <recommendedName>
        <fullName evidence="1">Reverse transcriptase zinc-binding domain-containing protein</fullName>
    </recommendedName>
</protein>
<organism evidence="2 3">
    <name type="scientific">Prunus armeniaca</name>
    <name type="common">Apricot</name>
    <name type="synonym">Armeniaca vulgaris</name>
    <dbReference type="NCBI Taxonomy" id="36596"/>
    <lineage>
        <taxon>Eukaryota</taxon>
        <taxon>Viridiplantae</taxon>
        <taxon>Streptophyta</taxon>
        <taxon>Embryophyta</taxon>
        <taxon>Tracheophyta</taxon>
        <taxon>Spermatophyta</taxon>
        <taxon>Magnoliopsida</taxon>
        <taxon>eudicotyledons</taxon>
        <taxon>Gunneridae</taxon>
        <taxon>Pentapetalae</taxon>
        <taxon>rosids</taxon>
        <taxon>fabids</taxon>
        <taxon>Rosales</taxon>
        <taxon>Rosaceae</taxon>
        <taxon>Amygdaloideae</taxon>
        <taxon>Amygdaleae</taxon>
        <taxon>Prunus</taxon>
    </lineage>
</organism>
<proteinExistence type="predicted"/>
<sequence length="151" mass="17600">MRPYGWITYVTRWNIEKLLQALLPKAVKKIISIHVDFEGNLPFTCIWGPTSNGTFSCKVYYELSIGSSWNFIWKLKIPPRVKVFIWLLTQKKILTNVQRTIVEYLLEWDKANNLLKKEGFYANLGHGEVFMVEAWAISKGIGKQNRQECTT</sequence>
<dbReference type="InterPro" id="IPR026960">
    <property type="entry name" value="RVT-Znf"/>
</dbReference>
<dbReference type="AlphaFoldDB" id="A0A6J5VZG9"/>
<keyword evidence="3" id="KW-1185">Reference proteome</keyword>
<dbReference type="Proteomes" id="UP000507245">
    <property type="component" value="Unassembled WGS sequence"/>
</dbReference>